<sequence>MPRVQTLVAVMLLASCCVGTSLMAQQRVPTLVFQEVAKAKAVREAKTAADAEAAQAQASVQPQGPSSDQAGAK</sequence>
<gene>
    <name evidence="3" type="ORF">LYSCAS_24800</name>
</gene>
<name>A0ABN6FY39_9GAMM</name>
<dbReference type="PROSITE" id="PS51257">
    <property type="entry name" value="PROKAR_LIPOPROTEIN"/>
    <property type="match status" value="1"/>
</dbReference>
<feature type="compositionally biased region" description="Polar residues" evidence="1">
    <location>
        <begin position="61"/>
        <end position="73"/>
    </location>
</feature>
<feature type="compositionally biased region" description="Low complexity" evidence="1">
    <location>
        <begin position="51"/>
        <end position="60"/>
    </location>
</feature>
<keyword evidence="2" id="KW-0732">Signal</keyword>
<proteinExistence type="predicted"/>
<evidence type="ECO:0000313" key="3">
    <source>
        <dbReference type="EMBL" id="BCT93456.1"/>
    </source>
</evidence>
<dbReference type="EMBL" id="AP024545">
    <property type="protein sequence ID" value="BCT93456.1"/>
    <property type="molecule type" value="Genomic_DNA"/>
</dbReference>
<evidence type="ECO:0000256" key="1">
    <source>
        <dbReference type="SAM" id="MobiDB-lite"/>
    </source>
</evidence>
<evidence type="ECO:0000256" key="2">
    <source>
        <dbReference type="SAM" id="SignalP"/>
    </source>
</evidence>
<evidence type="ECO:0000313" key="4">
    <source>
        <dbReference type="Proteomes" id="UP000681317"/>
    </source>
</evidence>
<reference evidence="3 4" key="1">
    <citation type="submission" date="2021-03" db="EMBL/GenBank/DDBJ databases">
        <title>Complete Genome Sequences of Two Lysobacter Strains Isolated from Sea Water (Lysobacter caseinilyticus) and Soil (Lysobacter helvus) in South Korea.</title>
        <authorList>
            <person name="Watanabe Y."/>
            <person name="Arakawa K."/>
        </authorList>
    </citation>
    <scope>NUCLEOTIDE SEQUENCE [LARGE SCALE GENOMIC DNA]</scope>
    <source>
        <strain evidence="3 4">KVB24</strain>
    </source>
</reference>
<dbReference type="RefSeq" id="WP_213434375.1">
    <property type="nucleotide sequence ID" value="NZ_AP024545.1"/>
</dbReference>
<feature type="signal peptide" evidence="2">
    <location>
        <begin position="1"/>
        <end position="24"/>
    </location>
</feature>
<keyword evidence="4" id="KW-1185">Reference proteome</keyword>
<organism evidence="3 4">
    <name type="scientific">Noviluteimonas caseinilytica</name>
    <dbReference type="NCBI Taxonomy" id="2675101"/>
    <lineage>
        <taxon>Bacteria</taxon>
        <taxon>Pseudomonadati</taxon>
        <taxon>Pseudomonadota</taxon>
        <taxon>Gammaproteobacteria</taxon>
        <taxon>Lysobacterales</taxon>
        <taxon>Lysobacteraceae</taxon>
        <taxon>Noviluteimonas</taxon>
    </lineage>
</organism>
<protein>
    <submittedName>
        <fullName evidence="3">Uncharacterized protein</fullName>
    </submittedName>
</protein>
<feature type="chain" id="PRO_5046335510" evidence="2">
    <location>
        <begin position="25"/>
        <end position="73"/>
    </location>
</feature>
<accession>A0ABN6FY39</accession>
<dbReference type="Proteomes" id="UP000681317">
    <property type="component" value="Chromosome"/>
</dbReference>
<feature type="region of interest" description="Disordered" evidence="1">
    <location>
        <begin position="51"/>
        <end position="73"/>
    </location>
</feature>